<protein>
    <recommendedName>
        <fullName evidence="9">MIF4G domain-containing protein</fullName>
    </recommendedName>
</protein>
<dbReference type="GO" id="GO:0010494">
    <property type="term" value="C:cytoplasmic stress granule"/>
    <property type="evidence" value="ECO:0007669"/>
    <property type="project" value="UniProtKB-ARBA"/>
</dbReference>
<evidence type="ECO:0000259" key="9">
    <source>
        <dbReference type="SMART" id="SM00543"/>
    </source>
</evidence>
<evidence type="ECO:0000256" key="4">
    <source>
        <dbReference type="ARBA" id="ARBA00022540"/>
    </source>
</evidence>
<keyword evidence="7" id="KW-0648">Protein biosynthesis</keyword>
<dbReference type="PANTHER" id="PTHR23253:SF9">
    <property type="entry name" value="EUKARYOTIC TRANSLATION INITIATION FACTOR 4 GAMMA 2"/>
    <property type="match status" value="1"/>
</dbReference>
<evidence type="ECO:0000256" key="8">
    <source>
        <dbReference type="SAM" id="MobiDB-lite"/>
    </source>
</evidence>
<feature type="region of interest" description="Disordered" evidence="8">
    <location>
        <begin position="870"/>
        <end position="905"/>
    </location>
</feature>
<keyword evidence="5" id="KW-0597">Phosphoprotein</keyword>
<dbReference type="Proteomes" id="UP000076532">
    <property type="component" value="Unassembled WGS sequence"/>
</dbReference>
<dbReference type="InterPro" id="IPR003890">
    <property type="entry name" value="MIF4G-like_typ-3"/>
</dbReference>
<feature type="domain" description="MIF4G" evidence="9">
    <location>
        <begin position="967"/>
        <end position="1222"/>
    </location>
</feature>
<keyword evidence="6" id="KW-0694">RNA-binding</keyword>
<dbReference type="GO" id="GO:0003743">
    <property type="term" value="F:translation initiation factor activity"/>
    <property type="evidence" value="ECO:0007669"/>
    <property type="project" value="UniProtKB-KW"/>
</dbReference>
<dbReference type="GO" id="GO:0003729">
    <property type="term" value="F:mRNA binding"/>
    <property type="evidence" value="ECO:0007669"/>
    <property type="project" value="TreeGrafter"/>
</dbReference>
<feature type="compositionally biased region" description="Polar residues" evidence="8">
    <location>
        <begin position="469"/>
        <end position="479"/>
    </location>
</feature>
<dbReference type="SUPFAM" id="SSF48371">
    <property type="entry name" value="ARM repeat"/>
    <property type="match status" value="2"/>
</dbReference>
<feature type="region of interest" description="Disordered" evidence="8">
    <location>
        <begin position="1"/>
        <end position="23"/>
    </location>
</feature>
<feature type="compositionally biased region" description="Low complexity" evidence="8">
    <location>
        <begin position="451"/>
        <end position="468"/>
    </location>
</feature>
<dbReference type="SMART" id="SM00543">
    <property type="entry name" value="MIF4G"/>
    <property type="match status" value="1"/>
</dbReference>
<dbReference type="InterPro" id="IPR036211">
    <property type="entry name" value="eIF4G_eIF4E-bd_sf"/>
</dbReference>
<gene>
    <name evidence="10" type="ORF">FIBSPDRAFT_903919</name>
</gene>
<dbReference type="STRING" id="436010.A0A167VDZ2"/>
<dbReference type="Pfam" id="PF02854">
    <property type="entry name" value="MIF4G"/>
    <property type="match status" value="2"/>
</dbReference>
<comment type="similarity">
    <text evidence="2">Belongs to the eukaryotic initiation factor 4G family.</text>
</comment>
<feature type="compositionally biased region" description="Basic and acidic residues" evidence="8">
    <location>
        <begin position="547"/>
        <end position="592"/>
    </location>
</feature>
<dbReference type="Gene3D" id="1.25.40.180">
    <property type="match status" value="2"/>
</dbReference>
<feature type="compositionally biased region" description="Polar residues" evidence="8">
    <location>
        <begin position="196"/>
        <end position="206"/>
    </location>
</feature>
<feature type="compositionally biased region" description="Polar residues" evidence="8">
    <location>
        <begin position="432"/>
        <end position="450"/>
    </location>
</feature>
<dbReference type="Pfam" id="PF12152">
    <property type="entry name" value="eIF_4G1"/>
    <property type="match status" value="1"/>
</dbReference>
<feature type="region of interest" description="Disordered" evidence="8">
    <location>
        <begin position="389"/>
        <end position="479"/>
    </location>
</feature>
<name>A0A167VDZ2_9AGAM</name>
<sequence>MDEEAVQAASCDNDENKDGEDQPYSEEYYAASKAKLQRQGLIKFIGELFKLRMLKERIMHSCMKKLLGKLENPEEEDIEDLCMLLQTMGAFLDTPQWRAHVDAYFSRVQDLSCNHNVSPNLQLVLQDVIELRERKWIARDSFTAPTGPGGRTSPATPAKVDVRKQFQGSSSSSTPILLTEGSSSPSVRPFERKSKPSTATAQKIPTSAPTMYPWAKAIGTHSRKPSILDQRVPIKDGWNAVGTVKQGSAVTFGPIDDDSPPILYSSANAPFVKSENVESFGFVPVGHVNGKLSISNVPSSNVSVTSAFASTPPLATPAKVDVRKLFQGSGSSSTPTPPAEIASSPAVRPCNVPPQQLQYPPLPVPGWPGHYYRQDPYMQQAYYPQQWYMPGTPIPQQQHMPPQFHPHPPPGSQGQPGMPMSPRNPQMPLQPGTPTQSPALTHQPPHSNNGSISIASPPSMPSTPASQSNSTLPGTNSANQLSTYANTFVPNPPRSSRISIKAANGSAVDLKAISSKRASPGLPPSSPSASGFNRTANGHRSGKSRIIRIESEEARNKRVAEEEMKADRERAVKEAEEKVKKDAEEKVQREEEAPVAAIKKAAEDEAEPIRKDEEERARKEEEEKERIRKEKAKKDAEENAQRDQQQQLGIISQLSEPAAPHQQSSYERQTLRQESLKRRLEYLRLLHAEDAIRPSLLSTLSTLGTASIIENINNVKYPQGIMGPKWHLNANAKDSKFKYDRDFLLQFMSVCKEKPDRLPPLDTIGLEPVDQLSMRRGGAGRHRTTSMQMGPRAGSIGLDISNFAKPGGSFSMGNFATPGATGKSSKERFAVSNRAVSVGYASAPAPFGRPSPMVCTSSQGSVGPLVTKSLTRTKRGEKHSDSNKAPRHHQQQVGIIDPPSEPAAPVEESAKIGTAAVLQCQQALLRPPLFGRKINLKNPRNIYLRGNLAKEWTKPPPIDRESPEWVEHKVEALLAILPWQNFDSISDQIIMWVNKSEKENDGRTLIQVIRRVFEKGTNEPTWSKLYARLCRKMMENVCVSVPDGGCIKNNQEKPIAGGQLFRRYLLNRCQEDFERGWAAKGITTTVSTAKAEAVRIANDENKDGVDELYSEEYCAVSKTKCQRLGLIKFVCELFKMQMLSEQIMHHCVEKLLGKVPNPEEEEIESLCMLLQTIGALIDSTTPKARMRMDMFFSRMKALSCNHNVSLQAQLMLQHVIELRERKWVARNSFTAPTGPGRRAPPATPAKVDVRKLFNGSGSSSSTPSSGILRPHPKVGDLSNFGKINKAAPLTFGPASVFEKGDEDANGPRMDPIPSNMYSMLSQGSEIAADASMPEAGSIRPASRSPSIDIGAACVPEAPLQRTKVLLLPRCKLPEDGDDTVASSTVSEDTMNSASGVSATELLHKGQDKGYWRLMTSKERKCAVEAKK</sequence>
<dbReference type="Gene3D" id="1.20.970.30">
    <property type="entry name" value="eIF4G, eIF4E-binding domain"/>
    <property type="match status" value="1"/>
</dbReference>
<proteinExistence type="inferred from homology"/>
<dbReference type="PANTHER" id="PTHR23253">
    <property type="entry name" value="EUKARYOTIC TRANSLATION INITIATION FACTOR 4 GAMMA"/>
    <property type="match status" value="1"/>
</dbReference>
<feature type="compositionally biased region" description="Basic and acidic residues" evidence="8">
    <location>
        <begin position="600"/>
        <end position="641"/>
    </location>
</feature>
<evidence type="ECO:0000256" key="7">
    <source>
        <dbReference type="ARBA" id="ARBA00022917"/>
    </source>
</evidence>
<evidence type="ECO:0000256" key="1">
    <source>
        <dbReference type="ARBA" id="ARBA00004496"/>
    </source>
</evidence>
<evidence type="ECO:0000313" key="11">
    <source>
        <dbReference type="Proteomes" id="UP000076532"/>
    </source>
</evidence>
<accession>A0A167VDZ2</accession>
<keyword evidence="4" id="KW-0396">Initiation factor</keyword>
<keyword evidence="3" id="KW-0963">Cytoplasm</keyword>
<dbReference type="InterPro" id="IPR016024">
    <property type="entry name" value="ARM-type_fold"/>
</dbReference>
<evidence type="ECO:0000256" key="3">
    <source>
        <dbReference type="ARBA" id="ARBA00022490"/>
    </source>
</evidence>
<feature type="region of interest" description="Disordered" evidence="8">
    <location>
        <begin position="140"/>
        <end position="206"/>
    </location>
</feature>
<feature type="region of interest" description="Disordered" evidence="8">
    <location>
        <begin position="326"/>
        <end position="349"/>
    </location>
</feature>
<feature type="compositionally biased region" description="Low complexity" evidence="8">
    <location>
        <begin position="412"/>
        <end position="421"/>
    </location>
</feature>
<dbReference type="InterPro" id="IPR022745">
    <property type="entry name" value="eIF4G1_eIF4E-bd"/>
</dbReference>
<organism evidence="10 11">
    <name type="scientific">Athelia psychrophila</name>
    <dbReference type="NCBI Taxonomy" id="1759441"/>
    <lineage>
        <taxon>Eukaryota</taxon>
        <taxon>Fungi</taxon>
        <taxon>Dikarya</taxon>
        <taxon>Basidiomycota</taxon>
        <taxon>Agaricomycotina</taxon>
        <taxon>Agaricomycetes</taxon>
        <taxon>Agaricomycetidae</taxon>
        <taxon>Atheliales</taxon>
        <taxon>Atheliaceae</taxon>
        <taxon>Athelia</taxon>
    </lineage>
</organism>
<feature type="region of interest" description="Disordered" evidence="8">
    <location>
        <begin position="515"/>
        <end position="645"/>
    </location>
</feature>
<comment type="subcellular location">
    <subcellularLocation>
        <location evidence="1">Cytoplasm</location>
    </subcellularLocation>
</comment>
<evidence type="ECO:0000313" key="10">
    <source>
        <dbReference type="EMBL" id="KZP04906.1"/>
    </source>
</evidence>
<dbReference type="FunFam" id="1.25.40.180:FF:000020">
    <property type="entry name" value="Eukaryotic translation initiation factor subunit"/>
    <property type="match status" value="1"/>
</dbReference>
<dbReference type="SUPFAM" id="SSF101489">
    <property type="entry name" value="Eukaryotic initiation factor 4f subunit eIF4g, eIF4e-binding domain"/>
    <property type="match status" value="1"/>
</dbReference>
<keyword evidence="11" id="KW-1185">Reference proteome</keyword>
<evidence type="ECO:0000256" key="6">
    <source>
        <dbReference type="ARBA" id="ARBA00022884"/>
    </source>
</evidence>
<reference evidence="10 11" key="1">
    <citation type="journal article" date="2016" name="Mol. Biol. Evol.">
        <title>Comparative Genomics of Early-Diverging Mushroom-Forming Fungi Provides Insights into the Origins of Lignocellulose Decay Capabilities.</title>
        <authorList>
            <person name="Nagy L.G."/>
            <person name="Riley R."/>
            <person name="Tritt A."/>
            <person name="Adam C."/>
            <person name="Daum C."/>
            <person name="Floudas D."/>
            <person name="Sun H."/>
            <person name="Yadav J.S."/>
            <person name="Pangilinan J."/>
            <person name="Larsson K.H."/>
            <person name="Matsuura K."/>
            <person name="Barry K."/>
            <person name="Labutti K."/>
            <person name="Kuo R."/>
            <person name="Ohm R.A."/>
            <person name="Bhattacharya S.S."/>
            <person name="Shirouzu T."/>
            <person name="Yoshinaga Y."/>
            <person name="Martin F.M."/>
            <person name="Grigoriev I.V."/>
            <person name="Hibbett D.S."/>
        </authorList>
    </citation>
    <scope>NUCLEOTIDE SEQUENCE [LARGE SCALE GENOMIC DNA]</scope>
    <source>
        <strain evidence="10 11">CBS 109695</strain>
    </source>
</reference>
<evidence type="ECO:0000256" key="5">
    <source>
        <dbReference type="ARBA" id="ARBA00022553"/>
    </source>
</evidence>
<feature type="compositionally biased region" description="Polar residues" evidence="8">
    <location>
        <begin position="166"/>
        <end position="186"/>
    </location>
</feature>
<dbReference type="OrthoDB" id="514777at2759"/>
<evidence type="ECO:0000256" key="2">
    <source>
        <dbReference type="ARBA" id="ARBA00005775"/>
    </source>
</evidence>
<dbReference type="EMBL" id="KV417879">
    <property type="protein sequence ID" value="KZP04906.1"/>
    <property type="molecule type" value="Genomic_DNA"/>
</dbReference>
<dbReference type="GO" id="GO:0016281">
    <property type="term" value="C:eukaryotic translation initiation factor 4F complex"/>
    <property type="evidence" value="ECO:0007669"/>
    <property type="project" value="TreeGrafter"/>
</dbReference>